<dbReference type="RefSeq" id="WP_358358347.1">
    <property type="nucleotide sequence ID" value="NZ_JBEZFP010000078.1"/>
</dbReference>
<dbReference type="EMBL" id="JBEZFP010000078">
    <property type="protein sequence ID" value="MEU8137048.1"/>
    <property type="molecule type" value="Genomic_DNA"/>
</dbReference>
<accession>A0ABV3DMT7</accession>
<evidence type="ECO:0008006" key="3">
    <source>
        <dbReference type="Google" id="ProtNLM"/>
    </source>
</evidence>
<gene>
    <name evidence="1" type="ORF">AB0C36_26480</name>
</gene>
<evidence type="ECO:0000313" key="1">
    <source>
        <dbReference type="EMBL" id="MEU8137048.1"/>
    </source>
</evidence>
<evidence type="ECO:0000313" key="2">
    <source>
        <dbReference type="Proteomes" id="UP001551482"/>
    </source>
</evidence>
<reference evidence="1 2" key="1">
    <citation type="submission" date="2024-06" db="EMBL/GenBank/DDBJ databases">
        <title>The Natural Products Discovery Center: Release of the First 8490 Sequenced Strains for Exploring Actinobacteria Biosynthetic Diversity.</title>
        <authorList>
            <person name="Kalkreuter E."/>
            <person name="Kautsar S.A."/>
            <person name="Yang D."/>
            <person name="Bader C.D."/>
            <person name="Teijaro C.N."/>
            <person name="Fluegel L."/>
            <person name="Davis C.M."/>
            <person name="Simpson J.R."/>
            <person name="Lauterbach L."/>
            <person name="Steele A.D."/>
            <person name="Gui C."/>
            <person name="Meng S."/>
            <person name="Li G."/>
            <person name="Viehrig K."/>
            <person name="Ye F."/>
            <person name="Su P."/>
            <person name="Kiefer A.F."/>
            <person name="Nichols A."/>
            <person name="Cepeda A.J."/>
            <person name="Yan W."/>
            <person name="Fan B."/>
            <person name="Jiang Y."/>
            <person name="Adhikari A."/>
            <person name="Zheng C.-J."/>
            <person name="Schuster L."/>
            <person name="Cowan T.M."/>
            <person name="Smanski M.J."/>
            <person name="Chevrette M.G."/>
            <person name="De Carvalho L.P.S."/>
            <person name="Shen B."/>
        </authorList>
    </citation>
    <scope>NUCLEOTIDE SEQUENCE [LARGE SCALE GENOMIC DNA]</scope>
    <source>
        <strain evidence="1 2">NPDC048946</strain>
    </source>
</reference>
<organism evidence="1 2">
    <name type="scientific">Streptodolium elevatio</name>
    <dbReference type="NCBI Taxonomy" id="3157996"/>
    <lineage>
        <taxon>Bacteria</taxon>
        <taxon>Bacillati</taxon>
        <taxon>Actinomycetota</taxon>
        <taxon>Actinomycetes</taxon>
        <taxon>Kitasatosporales</taxon>
        <taxon>Streptomycetaceae</taxon>
        <taxon>Streptodolium</taxon>
    </lineage>
</organism>
<proteinExistence type="predicted"/>
<protein>
    <recommendedName>
        <fullName evidence="3">Transcriptional regulator</fullName>
    </recommendedName>
</protein>
<dbReference type="Proteomes" id="UP001551482">
    <property type="component" value="Unassembled WGS sequence"/>
</dbReference>
<name>A0ABV3DMT7_9ACTN</name>
<comment type="caution">
    <text evidence="1">The sequence shown here is derived from an EMBL/GenBank/DDBJ whole genome shotgun (WGS) entry which is preliminary data.</text>
</comment>
<sequence>MAARKQYSSPEESVALLAHLAAEIRFRREAAGLSREQFAKLR</sequence>
<keyword evidence="2" id="KW-1185">Reference proteome</keyword>